<feature type="non-terminal residue" evidence="4">
    <location>
        <position position="157"/>
    </location>
</feature>
<name>X1LGA7_9ZZZZ</name>
<feature type="transmembrane region" description="Helical" evidence="3">
    <location>
        <begin position="67"/>
        <end position="84"/>
    </location>
</feature>
<organism evidence="4">
    <name type="scientific">marine sediment metagenome</name>
    <dbReference type="NCBI Taxonomy" id="412755"/>
    <lineage>
        <taxon>unclassified sequences</taxon>
        <taxon>metagenomes</taxon>
        <taxon>ecological metagenomes</taxon>
    </lineage>
</organism>
<gene>
    <name evidence="4" type="ORF">S06H3_21335</name>
</gene>
<evidence type="ECO:0000256" key="2">
    <source>
        <dbReference type="ARBA" id="ARBA00022448"/>
    </source>
</evidence>
<keyword evidence="3" id="KW-1133">Transmembrane helix</keyword>
<dbReference type="PANTHER" id="PTHR30413">
    <property type="entry name" value="INNER MEMBRANE TRANSPORT PERMEASE"/>
    <property type="match status" value="1"/>
</dbReference>
<protein>
    <submittedName>
        <fullName evidence="4">Uncharacterized protein</fullName>
    </submittedName>
</protein>
<keyword evidence="3" id="KW-0812">Transmembrane</keyword>
<reference evidence="4" key="1">
    <citation type="journal article" date="2014" name="Front. Microbiol.">
        <title>High frequency of phylogenetically diverse reductive dehalogenase-homologous genes in deep subseafloor sedimentary metagenomes.</title>
        <authorList>
            <person name="Kawai M."/>
            <person name="Futagami T."/>
            <person name="Toyoda A."/>
            <person name="Takaki Y."/>
            <person name="Nishi S."/>
            <person name="Hori S."/>
            <person name="Arai W."/>
            <person name="Tsubouchi T."/>
            <person name="Morono Y."/>
            <person name="Uchiyama I."/>
            <person name="Ito T."/>
            <person name="Fujiyama A."/>
            <person name="Inagaki F."/>
            <person name="Takami H."/>
        </authorList>
    </citation>
    <scope>NUCLEOTIDE SEQUENCE</scope>
    <source>
        <strain evidence="4">Expedition CK06-06</strain>
    </source>
</reference>
<evidence type="ECO:0000256" key="1">
    <source>
        <dbReference type="ARBA" id="ARBA00004429"/>
    </source>
</evidence>
<keyword evidence="2" id="KW-0813">Transport</keyword>
<sequence length="157" mass="17730">MPIDFRALWAYRELLYFLTWREIKVRYKQTLLGFAWAIIQPFAMMVVFTLFFGTLAKVPSEGIPYPLFNYAALLPWMLFAEGISRASGSLVGQANLVQKVYFPRLAMPLSGILSPVVDFAIAFTILVGMMFFYGYAPTVNVLWLPAFILLALLTALG</sequence>
<feature type="transmembrane region" description="Helical" evidence="3">
    <location>
        <begin position="105"/>
        <end position="133"/>
    </location>
</feature>
<dbReference type="GO" id="GO:0005886">
    <property type="term" value="C:plasma membrane"/>
    <property type="evidence" value="ECO:0007669"/>
    <property type="project" value="UniProtKB-SubCell"/>
</dbReference>
<evidence type="ECO:0000313" key="4">
    <source>
        <dbReference type="EMBL" id="GAI04886.1"/>
    </source>
</evidence>
<dbReference type="PANTHER" id="PTHR30413:SF8">
    <property type="entry name" value="TRANSPORT PERMEASE PROTEIN"/>
    <property type="match status" value="1"/>
</dbReference>
<proteinExistence type="predicted"/>
<feature type="transmembrane region" description="Helical" evidence="3">
    <location>
        <begin position="31"/>
        <end position="55"/>
    </location>
</feature>
<comment type="caution">
    <text evidence="4">The sequence shown here is derived from an EMBL/GenBank/DDBJ whole genome shotgun (WGS) entry which is preliminary data.</text>
</comment>
<dbReference type="GO" id="GO:0015920">
    <property type="term" value="P:lipopolysaccharide transport"/>
    <property type="evidence" value="ECO:0007669"/>
    <property type="project" value="TreeGrafter"/>
</dbReference>
<dbReference type="EMBL" id="BARV01011191">
    <property type="protein sequence ID" value="GAI04886.1"/>
    <property type="molecule type" value="Genomic_DNA"/>
</dbReference>
<accession>X1LGA7</accession>
<keyword evidence="3" id="KW-0472">Membrane</keyword>
<comment type="subcellular location">
    <subcellularLocation>
        <location evidence="1">Cell inner membrane</location>
        <topology evidence="1">Multi-pass membrane protein</topology>
    </subcellularLocation>
</comment>
<feature type="transmembrane region" description="Helical" evidence="3">
    <location>
        <begin position="139"/>
        <end position="156"/>
    </location>
</feature>
<dbReference type="AlphaFoldDB" id="X1LGA7"/>
<evidence type="ECO:0000256" key="3">
    <source>
        <dbReference type="SAM" id="Phobius"/>
    </source>
</evidence>